<comment type="caution">
    <text evidence="1">The sequence shown here is derived from an EMBL/GenBank/DDBJ whole genome shotgun (WGS) entry which is preliminary data.</text>
</comment>
<evidence type="ECO:0000313" key="1">
    <source>
        <dbReference type="EMBL" id="TMS11850.1"/>
    </source>
</evidence>
<keyword evidence="2" id="KW-1185">Reference proteome</keyword>
<accession>A0ACD3QXH3</accession>
<proteinExistence type="predicted"/>
<dbReference type="Proteomes" id="UP000793456">
    <property type="component" value="Chromosome XIII"/>
</dbReference>
<reference evidence="1" key="1">
    <citation type="submission" date="2018-11" db="EMBL/GenBank/DDBJ databases">
        <title>The sequence and de novo assembly of Larimichthys crocea genome using PacBio and Hi-C technologies.</title>
        <authorList>
            <person name="Xu P."/>
            <person name="Chen B."/>
            <person name="Zhou Z."/>
            <person name="Ke Q."/>
            <person name="Wu Y."/>
            <person name="Bai H."/>
            <person name="Pu F."/>
        </authorList>
    </citation>
    <scope>NUCLEOTIDE SEQUENCE</scope>
    <source>
        <tissue evidence="1">Muscle</tissue>
    </source>
</reference>
<organism evidence="1 2">
    <name type="scientific">Larimichthys crocea</name>
    <name type="common">Large yellow croaker</name>
    <name type="synonym">Pseudosciaena crocea</name>
    <dbReference type="NCBI Taxonomy" id="215358"/>
    <lineage>
        <taxon>Eukaryota</taxon>
        <taxon>Metazoa</taxon>
        <taxon>Chordata</taxon>
        <taxon>Craniata</taxon>
        <taxon>Vertebrata</taxon>
        <taxon>Euteleostomi</taxon>
        <taxon>Actinopterygii</taxon>
        <taxon>Neopterygii</taxon>
        <taxon>Teleostei</taxon>
        <taxon>Neoteleostei</taxon>
        <taxon>Acanthomorphata</taxon>
        <taxon>Eupercaria</taxon>
        <taxon>Sciaenidae</taxon>
        <taxon>Larimichthys</taxon>
    </lineage>
</organism>
<dbReference type="EMBL" id="CM011686">
    <property type="protein sequence ID" value="TMS11850.1"/>
    <property type="molecule type" value="Genomic_DNA"/>
</dbReference>
<name>A0ACD3QXH3_LARCR</name>
<evidence type="ECO:0000313" key="2">
    <source>
        <dbReference type="Proteomes" id="UP000793456"/>
    </source>
</evidence>
<sequence>MENEDSSDESGEMICSELDVPIITSEALEPVVTLFLSAITDDQWVLLADGKMTSGAFSRLYKMCSDILKIISSEVLEVVEPQVLDWMFIHATQGGHNMKNRIFYSVTEDDIKASIGNSFDRCFGEVTGIPQERSNGSIALLELFAAEVKKRVNEKLAGQSASCPRTVESIDSKTSNDYDATEMVHLVANILYCLLQNDSESPKYRDTVSSIGFLFKTGGY</sequence>
<gene>
    <name evidence="1" type="ORF">E3U43_019241</name>
</gene>
<protein>
    <submittedName>
        <fullName evidence="1">Uncharacterized protein</fullName>
    </submittedName>
</protein>